<dbReference type="CDD" id="cd16453">
    <property type="entry name" value="RING-Ubox"/>
    <property type="match status" value="1"/>
</dbReference>
<dbReference type="EMBL" id="ASPP01000188">
    <property type="protein sequence ID" value="ETO36881.1"/>
    <property type="molecule type" value="Genomic_DNA"/>
</dbReference>
<dbReference type="SUPFAM" id="SSF57850">
    <property type="entry name" value="RING/U-box"/>
    <property type="match status" value="1"/>
</dbReference>
<reference evidence="2 3" key="1">
    <citation type="journal article" date="2013" name="Curr. Biol.">
        <title>The Genome of the Foraminiferan Reticulomyxa filosa.</title>
        <authorList>
            <person name="Glockner G."/>
            <person name="Hulsmann N."/>
            <person name="Schleicher M."/>
            <person name="Noegel A.A."/>
            <person name="Eichinger L."/>
            <person name="Gallinger C."/>
            <person name="Pawlowski J."/>
            <person name="Sierra R."/>
            <person name="Euteneuer U."/>
            <person name="Pillet L."/>
            <person name="Moustafa A."/>
            <person name="Platzer M."/>
            <person name="Groth M."/>
            <person name="Szafranski K."/>
            <person name="Schliwa M."/>
        </authorList>
    </citation>
    <scope>NUCLEOTIDE SEQUENCE [LARGE SCALE GENOMIC DNA]</scope>
</reference>
<dbReference type="InterPro" id="IPR013083">
    <property type="entry name" value="Znf_RING/FYVE/PHD"/>
</dbReference>
<comment type="caution">
    <text evidence="2">The sequence shown here is derived from an EMBL/GenBank/DDBJ whole genome shotgun (WGS) entry which is preliminary data.</text>
</comment>
<evidence type="ECO:0000313" key="3">
    <source>
        <dbReference type="Proteomes" id="UP000023152"/>
    </source>
</evidence>
<name>X6PFC6_RETFI</name>
<dbReference type="PROSITE" id="PS51698">
    <property type="entry name" value="U_BOX"/>
    <property type="match status" value="1"/>
</dbReference>
<dbReference type="GO" id="GO:0016567">
    <property type="term" value="P:protein ubiquitination"/>
    <property type="evidence" value="ECO:0007669"/>
    <property type="project" value="InterPro"/>
</dbReference>
<feature type="domain" description="U-box" evidence="1">
    <location>
        <begin position="646"/>
        <end position="718"/>
    </location>
</feature>
<proteinExistence type="predicted"/>
<dbReference type="Pfam" id="PF04564">
    <property type="entry name" value="U-box"/>
    <property type="match status" value="1"/>
</dbReference>
<dbReference type="SMART" id="SM00504">
    <property type="entry name" value="Ubox"/>
    <property type="match status" value="1"/>
</dbReference>
<protein>
    <recommendedName>
        <fullName evidence="1">U-box domain-containing protein</fullName>
    </recommendedName>
</protein>
<dbReference type="Proteomes" id="UP000023152">
    <property type="component" value="Unassembled WGS sequence"/>
</dbReference>
<organism evidence="2 3">
    <name type="scientific">Reticulomyxa filosa</name>
    <dbReference type="NCBI Taxonomy" id="46433"/>
    <lineage>
        <taxon>Eukaryota</taxon>
        <taxon>Sar</taxon>
        <taxon>Rhizaria</taxon>
        <taxon>Retaria</taxon>
        <taxon>Foraminifera</taxon>
        <taxon>Monothalamids</taxon>
        <taxon>Reticulomyxidae</taxon>
        <taxon>Reticulomyxa</taxon>
    </lineage>
</organism>
<keyword evidence="3" id="KW-1185">Reference proteome</keyword>
<dbReference type="InterPro" id="IPR003613">
    <property type="entry name" value="Ubox_domain"/>
</dbReference>
<accession>X6PFC6</accession>
<evidence type="ECO:0000313" key="2">
    <source>
        <dbReference type="EMBL" id="ETO36881.1"/>
    </source>
</evidence>
<dbReference type="GO" id="GO:0004842">
    <property type="term" value="F:ubiquitin-protein transferase activity"/>
    <property type="evidence" value="ECO:0007669"/>
    <property type="project" value="InterPro"/>
</dbReference>
<gene>
    <name evidence="2" type="ORF">RFI_00181</name>
</gene>
<dbReference type="Gene3D" id="3.30.40.10">
    <property type="entry name" value="Zinc/RING finger domain, C3HC4 (zinc finger)"/>
    <property type="match status" value="1"/>
</dbReference>
<evidence type="ECO:0000259" key="1">
    <source>
        <dbReference type="PROSITE" id="PS51698"/>
    </source>
</evidence>
<dbReference type="AlphaFoldDB" id="X6PFC6"/>
<sequence>MLKREGEIGVNQCISFNEEVLLCGKQSYSYHTIQKKYRLICSYPEDVQLNGHCVVQWKKTETKKKELQLLSFGGQDKDQEKQWFSLTYKSIWKGFEHSKNQWKRIPTVIGKKEEDWRNVHGLIGGLKEDLLFIMTPSRKIEVVDLSTFKLLTSVSNNTLPNDALATGNYECLVPWTDKGKKVVNKFLWTNGLSAIEIEFEEASLTFYVNKLCSFGAGDSSFVYAHVQWEDILFLFGETQSLYARRAICKDSCLISKVFKFSMQAKTWSSSSISCPINIETFVAVLNQEKTTALFVDTRNLKQKTRDCSIRISEMLERDEMFSMIQEKEKQIEQLKRDRPFVLPNQMDTQFDSNVQLRNNYYEETNISMQLQSASKETKEKFAELNEWKNEGPVEWSQLPWQEIWSCDGILEQAKNKCLVQMDDTSSVIAQLLLLRNHCREAVATSSRRLKQLSQTEINSSLEYNTKKVKKETIKKLLDQLLEQYSSSIIICNNAFAWKIQVSHQKSACEQKLMKEEQIHNTNENILESFDEFNEQAQKALTAGQKWMDESWSQLESKWTQWDSQQIATFIGFTLKCAKAQILRFQEIVEENKINSISLGAMSQKKLMTVFELKTFSQACLVYDAFFHLSLEYPMQITSTQTEHQETIPKEYLCPLSNSIMKDPVIALNGVTYDRSSIVEHYTGLPNASSLIVDGKLKVFPNYSLQRKLQTFLKTSNFLTLVNQFLKKKKKRK</sequence>